<feature type="compositionally biased region" description="Polar residues" evidence="1">
    <location>
        <begin position="92"/>
        <end position="120"/>
    </location>
</feature>
<feature type="compositionally biased region" description="Basic and acidic residues" evidence="1">
    <location>
        <begin position="366"/>
        <end position="386"/>
    </location>
</feature>
<reference evidence="2" key="1">
    <citation type="submission" date="2021-03" db="EMBL/GenBank/DDBJ databases">
        <authorList>
            <person name="Tagirdzhanova G."/>
        </authorList>
    </citation>
    <scope>NUCLEOTIDE SEQUENCE</scope>
</reference>
<gene>
    <name evidence="2" type="ORF">HETSPECPRED_007035</name>
</gene>
<comment type="caution">
    <text evidence="2">The sequence shown here is derived from an EMBL/GenBank/DDBJ whole genome shotgun (WGS) entry which is preliminary data.</text>
</comment>
<feature type="compositionally biased region" description="Polar residues" evidence="1">
    <location>
        <begin position="296"/>
        <end position="305"/>
    </location>
</feature>
<dbReference type="OrthoDB" id="5366256at2759"/>
<feature type="compositionally biased region" description="Low complexity" evidence="1">
    <location>
        <begin position="133"/>
        <end position="145"/>
    </location>
</feature>
<feature type="region of interest" description="Disordered" evidence="1">
    <location>
        <begin position="232"/>
        <end position="256"/>
    </location>
</feature>
<feature type="region of interest" description="Disordered" evidence="1">
    <location>
        <begin position="275"/>
        <end position="313"/>
    </location>
</feature>
<feature type="region of interest" description="Disordered" evidence="1">
    <location>
        <begin position="1"/>
        <end position="120"/>
    </location>
</feature>
<organism evidence="2 3">
    <name type="scientific">Heterodermia speciosa</name>
    <dbReference type="NCBI Taxonomy" id="116794"/>
    <lineage>
        <taxon>Eukaryota</taxon>
        <taxon>Fungi</taxon>
        <taxon>Dikarya</taxon>
        <taxon>Ascomycota</taxon>
        <taxon>Pezizomycotina</taxon>
        <taxon>Lecanoromycetes</taxon>
        <taxon>OSLEUM clade</taxon>
        <taxon>Lecanoromycetidae</taxon>
        <taxon>Caliciales</taxon>
        <taxon>Physciaceae</taxon>
        <taxon>Heterodermia</taxon>
    </lineage>
</organism>
<evidence type="ECO:0000256" key="1">
    <source>
        <dbReference type="SAM" id="MobiDB-lite"/>
    </source>
</evidence>
<feature type="compositionally biased region" description="Low complexity" evidence="1">
    <location>
        <begin position="245"/>
        <end position="256"/>
    </location>
</feature>
<dbReference type="EMBL" id="CAJPDS010000005">
    <property type="protein sequence ID" value="CAF9907083.1"/>
    <property type="molecule type" value="Genomic_DNA"/>
</dbReference>
<evidence type="ECO:0008006" key="4">
    <source>
        <dbReference type="Google" id="ProtNLM"/>
    </source>
</evidence>
<name>A0A8H3EKJ8_9LECA</name>
<dbReference type="Proteomes" id="UP000664521">
    <property type="component" value="Unassembled WGS sequence"/>
</dbReference>
<feature type="compositionally biased region" description="Polar residues" evidence="1">
    <location>
        <begin position="33"/>
        <end position="49"/>
    </location>
</feature>
<feature type="compositionally biased region" description="Polar residues" evidence="1">
    <location>
        <begin position="64"/>
        <end position="85"/>
    </location>
</feature>
<feature type="region of interest" description="Disordered" evidence="1">
    <location>
        <begin position="133"/>
        <end position="214"/>
    </location>
</feature>
<feature type="region of interest" description="Disordered" evidence="1">
    <location>
        <begin position="360"/>
        <end position="386"/>
    </location>
</feature>
<sequence length="386" mass="41757">MSRSYSHGSDHSRGSRSRGQSHLSVTEAGYQTLPLQGSAGSHHTSTYNPQDPRYPRISHHGGETASSYLQAGFDTSSFGPSSPSETYIDPSRLTTGFTPSSSEGLDFLNPQSSTYSRTDMGSSYYAQDPYRGSSPYLSSRSPSVPAYSYSGAEATPHRSMSGSSGPAILPSSVPSERGMVRQRRREPHSRRSNKLRVRREALPSIPEARPSVAPDMSQSIDFVVASTTASPYSLPGTYDPHNNRTPSLPSSYLPSTSSPYVSSNYHYGTSMSGPAYSHGSGYSSSQSAGSRRTSTAPSASPNTEGSMRVLESRSRPQCWDHGCNGRPFSTFSNLLRHQREKSGTATKSYCPRCGAEFTRTTARNGHVQEGKCSKQAGDRRKSPADR</sequence>
<proteinExistence type="predicted"/>
<accession>A0A8H3EKJ8</accession>
<dbReference type="AlphaFoldDB" id="A0A8H3EKJ8"/>
<evidence type="ECO:0000313" key="3">
    <source>
        <dbReference type="Proteomes" id="UP000664521"/>
    </source>
</evidence>
<keyword evidence="3" id="KW-1185">Reference proteome</keyword>
<feature type="compositionally biased region" description="Low complexity" evidence="1">
    <location>
        <begin position="275"/>
        <end position="295"/>
    </location>
</feature>
<feature type="compositionally biased region" description="Basic residues" evidence="1">
    <location>
        <begin position="180"/>
        <end position="197"/>
    </location>
</feature>
<protein>
    <recommendedName>
        <fullName evidence="4">C2H2-type domain-containing protein</fullName>
    </recommendedName>
</protein>
<evidence type="ECO:0000313" key="2">
    <source>
        <dbReference type="EMBL" id="CAF9907083.1"/>
    </source>
</evidence>